<feature type="transmembrane region" description="Helical" evidence="7">
    <location>
        <begin position="397"/>
        <end position="416"/>
    </location>
</feature>
<dbReference type="SUPFAM" id="SSF57701">
    <property type="entry name" value="Zn2/Cys6 DNA-binding domain"/>
    <property type="match status" value="1"/>
</dbReference>
<proteinExistence type="predicted"/>
<dbReference type="Pfam" id="PF11951">
    <property type="entry name" value="Fungal_trans_2"/>
    <property type="match status" value="1"/>
</dbReference>
<evidence type="ECO:0000259" key="8">
    <source>
        <dbReference type="PROSITE" id="PS50048"/>
    </source>
</evidence>
<dbReference type="AlphaFoldDB" id="A0A6G1J060"/>
<dbReference type="InterPro" id="IPR001138">
    <property type="entry name" value="Zn2Cys6_DnaBD"/>
</dbReference>
<dbReference type="GO" id="GO:0008270">
    <property type="term" value="F:zinc ion binding"/>
    <property type="evidence" value="ECO:0007669"/>
    <property type="project" value="InterPro"/>
</dbReference>
<name>A0A6G1J060_9PLEO</name>
<dbReference type="SMART" id="SM00066">
    <property type="entry name" value="GAL4"/>
    <property type="match status" value="1"/>
</dbReference>
<keyword evidence="5" id="KW-0804">Transcription</keyword>
<sequence length="509" mass="57408">MAALQEPKRKRKRAPHTRSRLGCQTCRIRHVRCDQTRPACTQCTGTGRTCDGYPAYEEKGKTDILVQAPSISPVKTNEEHRSLQYFQHYTAVEFAGLHEHELWCTLVLQAGTREPCILHSIIALGSLHEAFQHETSFSKGFEQAITTLERQAGYHYTKAIGLLNAHIISYGWLAVDMSLLCCILCVSFEWLRGSYTDAQLHLNNGLRILTQWTEDQTLSTHSALSLGSSRFIRSTLAPVFMRLALQARTYTHAPLPWDTALLPIPQTLHIDNLKAAYTSLNTLLAHIYFAPRSANSLKQPNSISNATPGFLNSYMHILSMWSDRYTAYLATTTVGPQSTPQTALLHAVYTVTHIMLSRNHSNDQMRFDAFLPEFASILASAEIFLGASSSSTTTASIAPTFTLDILIIPILYFVALRCRDPMLRRKAIALNSRVARREGAWDSRASARLAMEVVAVEERGRCVISSGDVRSGDRVRRLKFETDLGRRCVAMRFERQSEKSWSRERVIWW</sequence>
<evidence type="ECO:0000256" key="2">
    <source>
        <dbReference type="ARBA" id="ARBA00022833"/>
    </source>
</evidence>
<dbReference type="InterPro" id="IPR021858">
    <property type="entry name" value="Fun_TF"/>
</dbReference>
<dbReference type="PANTHER" id="PTHR36206:SF12">
    <property type="entry name" value="ASPERCRYPTIN BIOSYNTHESIS CLUSTER-SPECIFIC TRANSCRIPTION REGULATOR ATNN-RELATED"/>
    <property type="match status" value="1"/>
</dbReference>
<keyword evidence="10" id="KW-1185">Reference proteome</keyword>
<dbReference type="GO" id="GO:0000981">
    <property type="term" value="F:DNA-binding transcription factor activity, RNA polymerase II-specific"/>
    <property type="evidence" value="ECO:0007669"/>
    <property type="project" value="InterPro"/>
</dbReference>
<keyword evidence="7" id="KW-1133">Transmembrane helix</keyword>
<protein>
    <recommendedName>
        <fullName evidence="8">Zn(2)-C6 fungal-type domain-containing protein</fullName>
    </recommendedName>
</protein>
<dbReference type="PROSITE" id="PS00463">
    <property type="entry name" value="ZN2_CY6_FUNGAL_1"/>
    <property type="match status" value="1"/>
</dbReference>
<evidence type="ECO:0000256" key="6">
    <source>
        <dbReference type="ARBA" id="ARBA00023242"/>
    </source>
</evidence>
<evidence type="ECO:0000313" key="10">
    <source>
        <dbReference type="Proteomes" id="UP000799291"/>
    </source>
</evidence>
<dbReference type="EMBL" id="MU005583">
    <property type="protein sequence ID" value="KAF2683768.1"/>
    <property type="molecule type" value="Genomic_DNA"/>
</dbReference>
<dbReference type="OrthoDB" id="2593732at2759"/>
<dbReference type="CDD" id="cd00067">
    <property type="entry name" value="GAL4"/>
    <property type="match status" value="1"/>
</dbReference>
<evidence type="ECO:0000256" key="1">
    <source>
        <dbReference type="ARBA" id="ARBA00022723"/>
    </source>
</evidence>
<keyword evidence="2" id="KW-0862">Zinc</keyword>
<keyword evidence="7" id="KW-0812">Transmembrane</keyword>
<evidence type="ECO:0000256" key="3">
    <source>
        <dbReference type="ARBA" id="ARBA00023015"/>
    </source>
</evidence>
<keyword evidence="7" id="KW-0472">Membrane</keyword>
<evidence type="ECO:0000256" key="5">
    <source>
        <dbReference type="ARBA" id="ARBA00023163"/>
    </source>
</evidence>
<evidence type="ECO:0000256" key="7">
    <source>
        <dbReference type="SAM" id="Phobius"/>
    </source>
</evidence>
<organism evidence="9 10">
    <name type="scientific">Lentithecium fluviatile CBS 122367</name>
    <dbReference type="NCBI Taxonomy" id="1168545"/>
    <lineage>
        <taxon>Eukaryota</taxon>
        <taxon>Fungi</taxon>
        <taxon>Dikarya</taxon>
        <taxon>Ascomycota</taxon>
        <taxon>Pezizomycotina</taxon>
        <taxon>Dothideomycetes</taxon>
        <taxon>Pleosporomycetidae</taxon>
        <taxon>Pleosporales</taxon>
        <taxon>Massarineae</taxon>
        <taxon>Lentitheciaceae</taxon>
        <taxon>Lentithecium</taxon>
    </lineage>
</organism>
<evidence type="ECO:0000256" key="4">
    <source>
        <dbReference type="ARBA" id="ARBA00023125"/>
    </source>
</evidence>
<evidence type="ECO:0000313" key="9">
    <source>
        <dbReference type="EMBL" id="KAF2683768.1"/>
    </source>
</evidence>
<dbReference type="Gene3D" id="4.10.240.10">
    <property type="entry name" value="Zn(2)-C6 fungal-type DNA-binding domain"/>
    <property type="match status" value="1"/>
</dbReference>
<keyword evidence="6" id="KW-0539">Nucleus</keyword>
<dbReference type="Proteomes" id="UP000799291">
    <property type="component" value="Unassembled WGS sequence"/>
</dbReference>
<dbReference type="InterPro" id="IPR036864">
    <property type="entry name" value="Zn2-C6_fun-type_DNA-bd_sf"/>
</dbReference>
<dbReference type="InterPro" id="IPR052360">
    <property type="entry name" value="Transcr_Regulatory_Proteins"/>
</dbReference>
<dbReference type="PANTHER" id="PTHR36206">
    <property type="entry name" value="ASPERCRYPTIN BIOSYNTHESIS CLUSTER-SPECIFIC TRANSCRIPTION REGULATOR ATNN-RELATED"/>
    <property type="match status" value="1"/>
</dbReference>
<keyword evidence="4" id="KW-0238">DNA-binding</keyword>
<reference evidence="9" key="1">
    <citation type="journal article" date="2020" name="Stud. Mycol.">
        <title>101 Dothideomycetes genomes: a test case for predicting lifestyles and emergence of pathogens.</title>
        <authorList>
            <person name="Haridas S."/>
            <person name="Albert R."/>
            <person name="Binder M."/>
            <person name="Bloem J."/>
            <person name="Labutti K."/>
            <person name="Salamov A."/>
            <person name="Andreopoulos B."/>
            <person name="Baker S."/>
            <person name="Barry K."/>
            <person name="Bills G."/>
            <person name="Bluhm B."/>
            <person name="Cannon C."/>
            <person name="Castanera R."/>
            <person name="Culley D."/>
            <person name="Daum C."/>
            <person name="Ezra D."/>
            <person name="Gonzalez J."/>
            <person name="Henrissat B."/>
            <person name="Kuo A."/>
            <person name="Liang C."/>
            <person name="Lipzen A."/>
            <person name="Lutzoni F."/>
            <person name="Magnuson J."/>
            <person name="Mondo S."/>
            <person name="Nolan M."/>
            <person name="Ohm R."/>
            <person name="Pangilinan J."/>
            <person name="Park H.-J."/>
            <person name="Ramirez L."/>
            <person name="Alfaro M."/>
            <person name="Sun H."/>
            <person name="Tritt A."/>
            <person name="Yoshinaga Y."/>
            <person name="Zwiers L.-H."/>
            <person name="Turgeon B."/>
            <person name="Goodwin S."/>
            <person name="Spatafora J."/>
            <person name="Crous P."/>
            <person name="Grigoriev I."/>
        </authorList>
    </citation>
    <scope>NUCLEOTIDE SEQUENCE</scope>
    <source>
        <strain evidence="9">CBS 122367</strain>
    </source>
</reference>
<keyword evidence="1" id="KW-0479">Metal-binding</keyword>
<dbReference type="GO" id="GO:0003677">
    <property type="term" value="F:DNA binding"/>
    <property type="evidence" value="ECO:0007669"/>
    <property type="project" value="UniProtKB-KW"/>
</dbReference>
<dbReference type="Pfam" id="PF00172">
    <property type="entry name" value="Zn_clus"/>
    <property type="match status" value="1"/>
</dbReference>
<accession>A0A6G1J060</accession>
<feature type="domain" description="Zn(2)-C6 fungal-type" evidence="8">
    <location>
        <begin position="22"/>
        <end position="50"/>
    </location>
</feature>
<keyword evidence="3" id="KW-0805">Transcription regulation</keyword>
<dbReference type="PROSITE" id="PS50048">
    <property type="entry name" value="ZN2_CY6_FUNGAL_2"/>
    <property type="match status" value="1"/>
</dbReference>
<gene>
    <name evidence="9" type="ORF">K458DRAFT_42285</name>
</gene>